<gene>
    <name evidence="2" type="ORF">Smic_86470</name>
</gene>
<protein>
    <submittedName>
        <fullName evidence="2">Uncharacterized protein</fullName>
    </submittedName>
</protein>
<comment type="caution">
    <text evidence="2">The sequence shown here is derived from an EMBL/GenBank/DDBJ whole genome shotgun (WGS) entry which is preliminary data.</text>
</comment>
<feature type="region of interest" description="Disordered" evidence="1">
    <location>
        <begin position="73"/>
        <end position="107"/>
    </location>
</feature>
<reference evidence="2 3" key="1">
    <citation type="submission" date="2020-05" db="EMBL/GenBank/DDBJ databases">
        <title>Whole genome shotgun sequence of Streptomyces microflavus NBRC 13062.</title>
        <authorList>
            <person name="Komaki H."/>
            <person name="Tamura T."/>
        </authorList>
    </citation>
    <scope>NUCLEOTIDE SEQUENCE [LARGE SCALE GENOMIC DNA]</scope>
    <source>
        <strain evidence="2 3">NBRC 13062</strain>
    </source>
</reference>
<evidence type="ECO:0000313" key="2">
    <source>
        <dbReference type="EMBL" id="GFN10091.1"/>
    </source>
</evidence>
<sequence>MPVDSTLTGGAAAAAEGFADTVRRIGAGELAFPLPGSGRTAERFAALSSVAEAGLCTARLVEGHVDAVAIRAELGEPSPPPGSGGAYGQPSLRAKVSPLSGTARSGC</sequence>
<evidence type="ECO:0000313" key="3">
    <source>
        <dbReference type="Proteomes" id="UP000498740"/>
    </source>
</evidence>
<evidence type="ECO:0000256" key="1">
    <source>
        <dbReference type="SAM" id="MobiDB-lite"/>
    </source>
</evidence>
<dbReference type="AlphaFoldDB" id="A0A7J0D5S6"/>
<dbReference type="EMBL" id="BLWD01000004">
    <property type="protein sequence ID" value="GFN10091.1"/>
    <property type="molecule type" value="Genomic_DNA"/>
</dbReference>
<name>A0A7J0D5S6_STRMI</name>
<dbReference type="Proteomes" id="UP000498740">
    <property type="component" value="Unassembled WGS sequence"/>
</dbReference>
<organism evidence="2 3">
    <name type="scientific">Streptomyces microflavus</name>
    <name type="common">Streptomyces lipmanii</name>
    <dbReference type="NCBI Taxonomy" id="1919"/>
    <lineage>
        <taxon>Bacteria</taxon>
        <taxon>Bacillati</taxon>
        <taxon>Actinomycetota</taxon>
        <taxon>Actinomycetes</taxon>
        <taxon>Kitasatosporales</taxon>
        <taxon>Streptomycetaceae</taxon>
        <taxon>Streptomyces</taxon>
    </lineage>
</organism>
<proteinExistence type="predicted"/>
<accession>A0A7J0D5S6</accession>